<evidence type="ECO:0000313" key="2">
    <source>
        <dbReference type="EMBL" id="RDV01093.1"/>
    </source>
</evidence>
<evidence type="ECO:0008006" key="4">
    <source>
        <dbReference type="Google" id="ProtNLM"/>
    </source>
</evidence>
<gene>
    <name evidence="2" type="ORF">DXH78_17795</name>
</gene>
<comment type="caution">
    <text evidence="2">The sequence shown here is derived from an EMBL/GenBank/DDBJ whole genome shotgun (WGS) entry which is preliminary data.</text>
</comment>
<keyword evidence="1" id="KW-0732">Signal</keyword>
<evidence type="ECO:0000313" key="3">
    <source>
        <dbReference type="Proteomes" id="UP000263993"/>
    </source>
</evidence>
<feature type="chain" id="PRO_5016770594" description="Transglutaminase-like domain-containing protein" evidence="1">
    <location>
        <begin position="30"/>
        <end position="211"/>
    </location>
</feature>
<evidence type="ECO:0000256" key="1">
    <source>
        <dbReference type="SAM" id="SignalP"/>
    </source>
</evidence>
<dbReference type="OrthoDB" id="5471992at2"/>
<dbReference type="Proteomes" id="UP000263993">
    <property type="component" value="Unassembled WGS sequence"/>
</dbReference>
<keyword evidence="3" id="KW-1185">Reference proteome</keyword>
<reference evidence="3" key="1">
    <citation type="submission" date="2018-08" db="EMBL/GenBank/DDBJ databases">
        <authorList>
            <person name="Kim S.-J."/>
            <person name="Jung G.-Y."/>
        </authorList>
    </citation>
    <scope>NUCLEOTIDE SEQUENCE [LARGE SCALE GENOMIC DNA]</scope>
    <source>
        <strain evidence="3">GY_H</strain>
    </source>
</reference>
<feature type="signal peptide" evidence="1">
    <location>
        <begin position="1"/>
        <end position="29"/>
    </location>
</feature>
<sequence>MVESRAMSLGRNALLAVLMAPVLAAPAHADRAAVEQAAYADLSISAPTAQFMTVCHGFGCQYRVELGFSLTDQATLRRLMAAGKASAASERKAVAAVGAWFDKRIAPLAGTAGHVARANRDYMFDKGQFDCIDTSRNITSLLLVLDELGLLKYHVVAEPEARGHIIDFNAPHATAVLVEKGSGVKWSVDAWTRSYGQAPEVMPLDRWKELD</sequence>
<protein>
    <recommendedName>
        <fullName evidence="4">Transglutaminase-like domain-containing protein</fullName>
    </recommendedName>
</protein>
<organism evidence="2 3">
    <name type="scientific">Undibacter mobilis</name>
    <dbReference type="NCBI Taxonomy" id="2292256"/>
    <lineage>
        <taxon>Bacteria</taxon>
        <taxon>Pseudomonadati</taxon>
        <taxon>Pseudomonadota</taxon>
        <taxon>Alphaproteobacteria</taxon>
        <taxon>Hyphomicrobiales</taxon>
        <taxon>Nitrobacteraceae</taxon>
        <taxon>Undibacter</taxon>
    </lineage>
</organism>
<proteinExistence type="predicted"/>
<dbReference type="AlphaFoldDB" id="A0A371B0T9"/>
<name>A0A371B0T9_9BRAD</name>
<accession>A0A371B0T9</accession>
<dbReference type="EMBL" id="QRGO01000003">
    <property type="protein sequence ID" value="RDV01093.1"/>
    <property type="molecule type" value="Genomic_DNA"/>
</dbReference>